<dbReference type="Proteomes" id="UP000321638">
    <property type="component" value="Unassembled WGS sequence"/>
</dbReference>
<feature type="domain" description="HEPN" evidence="2">
    <location>
        <begin position="30"/>
        <end position="122"/>
    </location>
</feature>
<protein>
    <submittedName>
        <fullName evidence="3">HEPN domain-containing protein</fullName>
    </submittedName>
</protein>
<gene>
    <name evidence="3" type="ORF">FHP25_36505</name>
</gene>
<name>A0A5C8P8Q5_9HYPH</name>
<dbReference type="Gene3D" id="1.20.120.330">
    <property type="entry name" value="Nucleotidyltransferases domain 2"/>
    <property type="match status" value="1"/>
</dbReference>
<dbReference type="EMBL" id="VDUZ01000067">
    <property type="protein sequence ID" value="TXL70018.1"/>
    <property type="molecule type" value="Genomic_DNA"/>
</dbReference>
<evidence type="ECO:0000313" key="4">
    <source>
        <dbReference type="Proteomes" id="UP000321638"/>
    </source>
</evidence>
<dbReference type="InterPro" id="IPR007842">
    <property type="entry name" value="HEPN_dom"/>
</dbReference>
<evidence type="ECO:0000259" key="2">
    <source>
        <dbReference type="Pfam" id="PF05168"/>
    </source>
</evidence>
<dbReference type="InterPro" id="IPR052226">
    <property type="entry name" value="UPF0332_toxin"/>
</dbReference>
<dbReference type="PANTHER" id="PTHR36565">
    <property type="entry name" value="UPF0332 PROTEIN TM_1000"/>
    <property type="match status" value="1"/>
</dbReference>
<evidence type="ECO:0000256" key="1">
    <source>
        <dbReference type="ARBA" id="ARBA00038248"/>
    </source>
</evidence>
<comment type="caution">
    <text evidence="3">The sequence shown here is derived from an EMBL/GenBank/DDBJ whole genome shotgun (WGS) entry which is preliminary data.</text>
</comment>
<keyword evidence="4" id="KW-1185">Reference proteome</keyword>
<accession>A0A5C8P8Q5</accession>
<dbReference type="PANTHER" id="PTHR36565:SF1">
    <property type="entry name" value="UPF0332 PROTEIN TM_1000"/>
    <property type="match status" value="1"/>
</dbReference>
<reference evidence="3 4" key="1">
    <citation type="submission" date="2019-06" db="EMBL/GenBank/DDBJ databases">
        <title>New taxonomy in bacterial strain CC-CFT640, isolated from vineyard.</title>
        <authorList>
            <person name="Lin S.-Y."/>
            <person name="Tsai C.-F."/>
            <person name="Young C.-C."/>
        </authorList>
    </citation>
    <scope>NUCLEOTIDE SEQUENCE [LARGE SCALE GENOMIC DNA]</scope>
    <source>
        <strain evidence="3 4">CC-CFT640</strain>
    </source>
</reference>
<proteinExistence type="inferred from homology"/>
<dbReference type="Pfam" id="PF05168">
    <property type="entry name" value="HEPN"/>
    <property type="match status" value="1"/>
</dbReference>
<organism evidence="3 4">
    <name type="scientific">Vineibacter terrae</name>
    <dbReference type="NCBI Taxonomy" id="2586908"/>
    <lineage>
        <taxon>Bacteria</taxon>
        <taxon>Pseudomonadati</taxon>
        <taxon>Pseudomonadota</taxon>
        <taxon>Alphaproteobacteria</taxon>
        <taxon>Hyphomicrobiales</taxon>
        <taxon>Vineibacter</taxon>
    </lineage>
</organism>
<dbReference type="RefSeq" id="WP_147851948.1">
    <property type="nucleotide sequence ID" value="NZ_VDUZ01000067.1"/>
</dbReference>
<comment type="similarity">
    <text evidence="1">Belongs to the UPF0332 family.</text>
</comment>
<sequence>MMEAAHRRLAFAERLLGELDGIDPERAPTSAIHTGYYAMFHAATAVIIAAGEDPPQTHSGVIARFSRLVIQRSLPTDQSVAVLGRAQAARQLADYDEAARGLETKAHDVLQQSPTFVAFCRRMISGS</sequence>
<dbReference type="OrthoDB" id="7376033at2"/>
<evidence type="ECO:0000313" key="3">
    <source>
        <dbReference type="EMBL" id="TXL70018.1"/>
    </source>
</evidence>
<dbReference type="AlphaFoldDB" id="A0A5C8P8Q5"/>